<dbReference type="NCBIfam" id="NF000282">
    <property type="entry name" value="RND_permease_1"/>
    <property type="match status" value="1"/>
</dbReference>
<dbReference type="GO" id="GO:0009636">
    <property type="term" value="P:response to toxic substance"/>
    <property type="evidence" value="ECO:0007669"/>
    <property type="project" value="UniProtKB-ARBA"/>
</dbReference>
<comment type="subcellular location">
    <subcellularLocation>
        <location evidence="1 9">Cell inner membrane</location>
        <topology evidence="1 9">Multi-pass membrane protein</topology>
    </subcellularLocation>
</comment>
<feature type="region of interest" description="Disordered" evidence="10">
    <location>
        <begin position="1031"/>
        <end position="1066"/>
    </location>
</feature>
<feature type="domain" description="SSD" evidence="11">
    <location>
        <begin position="333"/>
        <end position="497"/>
    </location>
</feature>
<organism evidence="12 13">
    <name type="scientific">Lamprobacter modestohalophilus</name>
    <dbReference type="NCBI Taxonomy" id="1064514"/>
    <lineage>
        <taxon>Bacteria</taxon>
        <taxon>Pseudomonadati</taxon>
        <taxon>Pseudomonadota</taxon>
        <taxon>Gammaproteobacteria</taxon>
        <taxon>Chromatiales</taxon>
        <taxon>Chromatiaceae</taxon>
        <taxon>Lamprobacter</taxon>
    </lineage>
</organism>
<feature type="transmembrane region" description="Helical" evidence="9">
    <location>
        <begin position="535"/>
        <end position="552"/>
    </location>
</feature>
<dbReference type="PANTHER" id="PTHR32063:SF76">
    <property type="entry name" value="EFFLUX PUMP MEMBRANE TRANSPORTER"/>
    <property type="match status" value="1"/>
</dbReference>
<feature type="transmembrane region" description="Helical" evidence="9">
    <location>
        <begin position="468"/>
        <end position="499"/>
    </location>
</feature>
<protein>
    <recommendedName>
        <fullName evidence="9">Efflux pump membrane transporter</fullName>
    </recommendedName>
</protein>
<evidence type="ECO:0000256" key="7">
    <source>
        <dbReference type="ARBA" id="ARBA00022989"/>
    </source>
</evidence>
<dbReference type="Pfam" id="PF00873">
    <property type="entry name" value="ACR_tran"/>
    <property type="match status" value="1"/>
</dbReference>
<dbReference type="SUPFAM" id="SSF82714">
    <property type="entry name" value="Multidrug efflux transporter AcrB TolC docking domain, DN and DC subdomains"/>
    <property type="match status" value="2"/>
</dbReference>
<dbReference type="SUPFAM" id="SSF82693">
    <property type="entry name" value="Multidrug efflux transporter AcrB pore domain, PN1, PN2, PC1 and PC2 subdomains"/>
    <property type="match status" value="4"/>
</dbReference>
<evidence type="ECO:0000256" key="3">
    <source>
        <dbReference type="ARBA" id="ARBA00022448"/>
    </source>
</evidence>
<evidence type="ECO:0000256" key="10">
    <source>
        <dbReference type="SAM" id="MobiDB-lite"/>
    </source>
</evidence>
<evidence type="ECO:0000256" key="8">
    <source>
        <dbReference type="ARBA" id="ARBA00023136"/>
    </source>
</evidence>
<dbReference type="Gene3D" id="3.30.70.1430">
    <property type="entry name" value="Multidrug efflux transporter AcrB pore domain"/>
    <property type="match status" value="2"/>
</dbReference>
<evidence type="ECO:0000313" key="12">
    <source>
        <dbReference type="EMBL" id="MBK1620864.1"/>
    </source>
</evidence>
<evidence type="ECO:0000256" key="2">
    <source>
        <dbReference type="ARBA" id="ARBA00010942"/>
    </source>
</evidence>
<reference evidence="12 13" key="1">
    <citation type="journal article" date="2020" name="Microorganisms">
        <title>Osmotic Adaptation and Compatible Solute Biosynthesis of Phototrophic Bacteria as Revealed from Genome Analyses.</title>
        <authorList>
            <person name="Imhoff J.F."/>
            <person name="Rahn T."/>
            <person name="Kunzel S."/>
            <person name="Keller A."/>
            <person name="Neulinger S.C."/>
        </authorList>
    </citation>
    <scope>NUCLEOTIDE SEQUENCE [LARGE SCALE GENOMIC DNA]</scope>
    <source>
        <strain evidence="12 13">DSM 25653</strain>
    </source>
</reference>
<keyword evidence="4" id="KW-1003">Cell membrane</keyword>
<dbReference type="Gene3D" id="3.30.2090.10">
    <property type="entry name" value="Multidrug efflux transporter AcrB TolC docking domain, DN and DC subdomains"/>
    <property type="match status" value="2"/>
</dbReference>
<feature type="compositionally biased region" description="Gly residues" evidence="10">
    <location>
        <begin position="1038"/>
        <end position="1051"/>
    </location>
</feature>
<dbReference type="GO" id="GO:0005886">
    <property type="term" value="C:plasma membrane"/>
    <property type="evidence" value="ECO:0007669"/>
    <property type="project" value="UniProtKB-SubCell"/>
</dbReference>
<dbReference type="InterPro" id="IPR000731">
    <property type="entry name" value="SSD"/>
</dbReference>
<feature type="transmembrane region" description="Helical" evidence="9">
    <location>
        <begin position="342"/>
        <end position="361"/>
    </location>
</feature>
<feature type="transmembrane region" description="Helical" evidence="9">
    <location>
        <begin position="918"/>
        <end position="941"/>
    </location>
</feature>
<evidence type="ECO:0000256" key="5">
    <source>
        <dbReference type="ARBA" id="ARBA00022519"/>
    </source>
</evidence>
<evidence type="ECO:0000256" key="1">
    <source>
        <dbReference type="ARBA" id="ARBA00004429"/>
    </source>
</evidence>
<feature type="transmembrane region" description="Helical" evidence="9">
    <location>
        <begin position="894"/>
        <end position="912"/>
    </location>
</feature>
<dbReference type="FunFam" id="1.20.1640.10:FF:000001">
    <property type="entry name" value="Efflux pump membrane transporter"/>
    <property type="match status" value="1"/>
</dbReference>
<dbReference type="EMBL" id="NRRY01000051">
    <property type="protein sequence ID" value="MBK1620864.1"/>
    <property type="molecule type" value="Genomic_DNA"/>
</dbReference>
<keyword evidence="8 9" id="KW-0472">Membrane</keyword>
<dbReference type="RefSeq" id="WP_200248390.1">
    <property type="nucleotide sequence ID" value="NZ_NRRY01000051.1"/>
</dbReference>
<dbReference type="InterPro" id="IPR004764">
    <property type="entry name" value="MdtF-like"/>
</dbReference>
<dbReference type="PANTHER" id="PTHR32063">
    <property type="match status" value="1"/>
</dbReference>
<dbReference type="PRINTS" id="PR00702">
    <property type="entry name" value="ACRIFLAVINRP"/>
</dbReference>
<accession>A0A9X1B664</accession>
<proteinExistence type="inferred from homology"/>
<evidence type="ECO:0000256" key="4">
    <source>
        <dbReference type="ARBA" id="ARBA00022475"/>
    </source>
</evidence>
<dbReference type="GO" id="GO:0042910">
    <property type="term" value="F:xenobiotic transmembrane transporter activity"/>
    <property type="evidence" value="ECO:0007669"/>
    <property type="project" value="TreeGrafter"/>
</dbReference>
<evidence type="ECO:0000256" key="6">
    <source>
        <dbReference type="ARBA" id="ARBA00022692"/>
    </source>
</evidence>
<feature type="transmembrane region" description="Helical" evidence="9">
    <location>
        <begin position="862"/>
        <end position="882"/>
    </location>
</feature>
<dbReference type="GO" id="GO:0015562">
    <property type="term" value="F:efflux transmembrane transporter activity"/>
    <property type="evidence" value="ECO:0007669"/>
    <property type="project" value="InterPro"/>
</dbReference>
<evidence type="ECO:0000259" key="11">
    <source>
        <dbReference type="PROSITE" id="PS50156"/>
    </source>
</evidence>
<dbReference type="AlphaFoldDB" id="A0A9X1B664"/>
<keyword evidence="3 9" id="KW-0813">Transport</keyword>
<dbReference type="InterPro" id="IPR001036">
    <property type="entry name" value="Acrflvin-R"/>
</dbReference>
<feature type="transmembrane region" description="Helical" evidence="9">
    <location>
        <begin position="12"/>
        <end position="34"/>
    </location>
</feature>
<feature type="transmembrane region" description="Helical" evidence="9">
    <location>
        <begin position="395"/>
        <end position="415"/>
    </location>
</feature>
<dbReference type="InterPro" id="IPR027463">
    <property type="entry name" value="AcrB_DN_DC_subdom"/>
</dbReference>
<sequence length="1066" mass="113406">MFSAFFINRARFAMVISLVIIIAGTIAIQVLPVAQFPDIVPPQVSVQGRYPGANAEVVAETVAAPIEAEVNGVDDMLYMTSTSDNTGSYRLDVTFALGTDPDIAAVNVQNRVALATPTLPNEVVQQGVSVRKQSTNMLLTINLLSPKRSYDRLFLSNYMEINIRDALARIPGVGEASQFGPLDYAMRIWLNPQVMTALGVSEAEVVDAIRRQNLQAAVGRLGAPPGNEGRAFTYSLQAQGRLTEVSEFEDILVRSNPDGSTIRLGDVARIELGAQTYDANAWIDGAPTAALGIYLSPGANALETADRVYATLDQLAERFPDDLEYAIYYDTTDFVRISMRNVVITLFQALGLVILVTYLFLGDWRSTLVPVLAIPVSIIGAFAILLAAGLSINTVSMFAIILAIGIVVDDAIVVVENTQRLMDEEGLSAKEAAKRAMVQVTGPIVATTLVLYAVFVPTAFLPGITGQLYLQFAVTISVAVTLSSLVALTLSPALCGLLLRPSRAPRGPLRWFNNALDRTRNGYTALVTSLGKRSFIALLVIIASGVGAGWLFNQVPTGFIPSEDTGYFFIDVSLPDASSVDRTGAVLDQVQQTLAAQEEVDHVLTVAGFSLLAGVRSSGGMAIAILKHWDERPAPENSADAVLARVQPQLLSIPQATVFAFAAPPIQGLGTAGGIEMELLDLAGRSPEELAGVLQGFIINANDNPEIQRAFSTFSARTPQLFLDIDRQRAEAMGVRVSDLFLTLQANLGSLYVNDFNLFGRTFRVFLQADAPFRMSPENIAKLHVRNARGQMVPLASLVTVEPVLGPESTRRFNMFRAASVNVTPLGSTGEGIEALRQIERNDLPDGFAIDWSGTTYQEVQAGGEAAIVLALALLFVYLFLVAQYESWTVPTSVILSVVIAAVGGLAATWAVGLDNNVYTQIGLVMLIGLASKNAILIVEFAKQLREEGLPIQQAAADAARIRFRAVLMTAFSFILGMLPLVLATGAGAASQVSLGVVVLGGMVAATVFGIIVIPPLYVLVQSLRERVKGAEASTGGDAKGGEGTGSGTATGKGAAPDAVSAPAQS</sequence>
<comment type="caution">
    <text evidence="12">The sequence shown here is derived from an EMBL/GenBank/DDBJ whole genome shotgun (WGS) entry which is preliminary data.</text>
</comment>
<feature type="transmembrane region" description="Helical" evidence="9">
    <location>
        <begin position="436"/>
        <end position="456"/>
    </location>
</feature>
<keyword evidence="6 9" id="KW-0812">Transmembrane</keyword>
<gene>
    <name evidence="12" type="ORF">CKO42_21025</name>
</gene>
<dbReference type="SUPFAM" id="SSF82866">
    <property type="entry name" value="Multidrug efflux transporter AcrB transmembrane domain"/>
    <property type="match status" value="2"/>
</dbReference>
<keyword evidence="13" id="KW-1185">Reference proteome</keyword>
<dbReference type="Gene3D" id="3.30.70.1320">
    <property type="entry name" value="Multidrug efflux transporter AcrB pore domain like"/>
    <property type="match status" value="1"/>
</dbReference>
<feature type="transmembrane region" description="Helical" evidence="9">
    <location>
        <begin position="962"/>
        <end position="983"/>
    </location>
</feature>
<dbReference type="FunFam" id="3.30.70.1430:FF:000001">
    <property type="entry name" value="Efflux pump membrane transporter"/>
    <property type="match status" value="1"/>
</dbReference>
<evidence type="ECO:0000256" key="9">
    <source>
        <dbReference type="RuleBase" id="RU364070"/>
    </source>
</evidence>
<dbReference type="PROSITE" id="PS50156">
    <property type="entry name" value="SSD"/>
    <property type="match status" value="1"/>
</dbReference>
<dbReference type="Proteomes" id="UP001138768">
    <property type="component" value="Unassembled WGS sequence"/>
</dbReference>
<dbReference type="Gene3D" id="3.30.70.1440">
    <property type="entry name" value="Multidrug efflux transporter AcrB pore domain"/>
    <property type="match status" value="1"/>
</dbReference>
<name>A0A9X1B664_9GAMM</name>
<keyword evidence="7 9" id="KW-1133">Transmembrane helix</keyword>
<dbReference type="Gene3D" id="1.20.1640.10">
    <property type="entry name" value="Multidrug efflux transporter AcrB transmembrane domain"/>
    <property type="match status" value="2"/>
</dbReference>
<evidence type="ECO:0000313" key="13">
    <source>
        <dbReference type="Proteomes" id="UP001138768"/>
    </source>
</evidence>
<feature type="transmembrane region" description="Helical" evidence="9">
    <location>
        <begin position="368"/>
        <end position="389"/>
    </location>
</feature>
<comment type="similarity">
    <text evidence="2 9">Belongs to the resistance-nodulation-cell division (RND) (TC 2.A.6) family.</text>
</comment>
<dbReference type="NCBIfam" id="TIGR00915">
    <property type="entry name" value="2A0602"/>
    <property type="match status" value="1"/>
</dbReference>
<keyword evidence="5 9" id="KW-0997">Cell inner membrane</keyword>
<feature type="transmembrane region" description="Helical" evidence="9">
    <location>
        <begin position="995"/>
        <end position="1021"/>
    </location>
</feature>